<feature type="non-terminal residue" evidence="2">
    <location>
        <position position="1"/>
    </location>
</feature>
<dbReference type="Proteomes" id="UP000654075">
    <property type="component" value="Unassembled WGS sequence"/>
</dbReference>
<name>A0A813HJG9_POLGL</name>
<dbReference type="PANTHER" id="PTHR13369">
    <property type="match status" value="1"/>
</dbReference>
<gene>
    <name evidence="2" type="ORF">PGLA1383_LOCUS53190</name>
</gene>
<reference evidence="2" key="1">
    <citation type="submission" date="2021-02" db="EMBL/GenBank/DDBJ databases">
        <authorList>
            <person name="Dougan E. K."/>
            <person name="Rhodes N."/>
            <person name="Thang M."/>
            <person name="Chan C."/>
        </authorList>
    </citation>
    <scope>NUCLEOTIDE SEQUENCE</scope>
</reference>
<dbReference type="PANTHER" id="PTHR13369:SF0">
    <property type="entry name" value="GLUTATHIONE S-TRANSFERASE C-TERMINAL DOMAIN-CONTAINING PROTEIN"/>
    <property type="match status" value="1"/>
</dbReference>
<evidence type="ECO:0000313" key="2">
    <source>
        <dbReference type="EMBL" id="CAE8637890.1"/>
    </source>
</evidence>
<evidence type="ECO:0000313" key="3">
    <source>
        <dbReference type="Proteomes" id="UP000654075"/>
    </source>
</evidence>
<feature type="domain" description="Methyltransferase" evidence="1">
    <location>
        <begin position="19"/>
        <end position="63"/>
    </location>
</feature>
<dbReference type="AlphaFoldDB" id="A0A813HJG9"/>
<dbReference type="OrthoDB" id="192115at2759"/>
<dbReference type="GO" id="GO:0005737">
    <property type="term" value="C:cytoplasm"/>
    <property type="evidence" value="ECO:0007669"/>
    <property type="project" value="TreeGrafter"/>
</dbReference>
<organism evidence="2 3">
    <name type="scientific">Polarella glacialis</name>
    <name type="common">Dinoflagellate</name>
    <dbReference type="NCBI Taxonomy" id="89957"/>
    <lineage>
        <taxon>Eukaryota</taxon>
        <taxon>Sar</taxon>
        <taxon>Alveolata</taxon>
        <taxon>Dinophyceae</taxon>
        <taxon>Suessiales</taxon>
        <taxon>Suessiaceae</taxon>
        <taxon>Polarella</taxon>
    </lineage>
</organism>
<dbReference type="Pfam" id="PF13679">
    <property type="entry name" value="Methyltransf_32"/>
    <property type="match status" value="1"/>
</dbReference>
<comment type="caution">
    <text evidence="2">The sequence shown here is derived from an EMBL/GenBank/DDBJ whole genome shotgun (WGS) entry which is preliminary data.</text>
</comment>
<evidence type="ECO:0000259" key="1">
    <source>
        <dbReference type="Pfam" id="PF13679"/>
    </source>
</evidence>
<dbReference type="EMBL" id="CAJNNV010031795">
    <property type="protein sequence ID" value="CAE8637890.1"/>
    <property type="molecule type" value="Genomic_DNA"/>
</dbReference>
<protein>
    <recommendedName>
        <fullName evidence="1">Methyltransferase domain-containing protein</fullName>
    </recommendedName>
</protein>
<dbReference type="InterPro" id="IPR025714">
    <property type="entry name" value="Methyltranfer_dom"/>
</dbReference>
<accession>A0A813HJG9</accession>
<sequence>LQISGSRQLSNVEFLLADASTASFEEDARPDIVVALHACGALSDVALSLAAKNGSAFCICTCCFRANRNLQVGGGSAAAWLGVPATTLDALAFASELQDDANTSRSAMHTLSALRAEAVLRHWLLSAAQVERRKSLEVVDVQVECFSEAFSGCNFCITGTLASSS</sequence>
<keyword evidence="3" id="KW-1185">Reference proteome</keyword>
<proteinExistence type="predicted"/>